<dbReference type="PIRSF" id="PIRSF001434">
    <property type="entry name" value="CGS"/>
    <property type="match status" value="1"/>
</dbReference>
<sequence length="413" mass="43682">MTDTTVPSNTSDISRSWRSATRLIHGGVERTPYGETSEAIFLTSGFAYDSAEQAAATFTGEATHYQYSRFGNPTVDALQRRLAEIEGAEACVATATGMGAVSSALLAQVKAGDRVVASRALFGSCHWIIANLLPRYGVETVFVDGGDLNAWAEALSKPTAAVLLESPSNPMLDVLDLRAISDLAHKAGAIVVVDNAFASPVYQKPLELGADVVVYSCTKHIDGQGRVLGGAILGRKEWIDETVLPFTRNTGNALSPFNAWVMLKGLETLNLRVDAMTRNAAIVADWLAQAPGIVSVRYPGRADHPQHELAKKQMSGFGSLVAFEVAGGQAGAFAFLDALRVILISNNLGDARSLATHPATTTHMKIGPEERARLGISDGAIRLSVGLEDSADLVDDLARGAAALTARSFAPAH</sequence>
<dbReference type="CDD" id="cd00614">
    <property type="entry name" value="CGS_like"/>
    <property type="match status" value="1"/>
</dbReference>
<dbReference type="InterPro" id="IPR015422">
    <property type="entry name" value="PyrdxlP-dep_Trfase_small"/>
</dbReference>
<keyword evidence="3" id="KW-0808">Transferase</keyword>
<comment type="caution">
    <text evidence="6">The sequence shown here is derived from an EMBL/GenBank/DDBJ whole genome shotgun (WGS) entry which is preliminary data.</text>
</comment>
<dbReference type="PANTHER" id="PTHR11808:SF80">
    <property type="entry name" value="CYSTATHIONINE GAMMA-LYASE"/>
    <property type="match status" value="1"/>
</dbReference>
<dbReference type="NCBIfam" id="TIGR01325">
    <property type="entry name" value="O_suc_HS_sulf"/>
    <property type="match status" value="1"/>
</dbReference>
<keyword evidence="3" id="KW-0028">Amino-acid biosynthesis</keyword>
<dbReference type="EMBL" id="WOTH01000006">
    <property type="protein sequence ID" value="NHO53235.1"/>
    <property type="molecule type" value="Genomic_DNA"/>
</dbReference>
<gene>
    <name evidence="3 6" type="primary">metZ</name>
    <name evidence="6" type="ORF">GOB87_04570</name>
</gene>
<protein>
    <recommendedName>
        <fullName evidence="3">O-succinylhomoserine sulfhydrylase</fullName>
        <shortName evidence="3">OSH sulfhydrylase</shortName>
        <shortName evidence="3">OSHS sulfhydrylase</shortName>
        <ecNumber evidence="3">2.5.1.-</ecNumber>
    </recommendedName>
</protein>
<comment type="similarity">
    <text evidence="3">Belongs to the trans-sulfuration enzymes family. MetZ subfamily.</text>
</comment>
<evidence type="ECO:0000256" key="4">
    <source>
        <dbReference type="PIRSR" id="PIRSR001434-2"/>
    </source>
</evidence>
<keyword evidence="2 3" id="KW-0663">Pyridoxal phosphate</keyword>
<dbReference type="PANTHER" id="PTHR11808">
    <property type="entry name" value="TRANS-SULFURATION ENZYME FAMILY MEMBER"/>
    <property type="match status" value="1"/>
</dbReference>
<dbReference type="Pfam" id="PF01053">
    <property type="entry name" value="Cys_Met_Meta_PP"/>
    <property type="match status" value="1"/>
</dbReference>
<keyword evidence="7" id="KW-1185">Reference proteome</keyword>
<comment type="catalytic activity">
    <reaction evidence="3">
        <text>O-succinyl-L-homoserine + hydrogen sulfide = L-homocysteine + succinate</text>
        <dbReference type="Rhea" id="RHEA:27826"/>
        <dbReference type="ChEBI" id="CHEBI:29919"/>
        <dbReference type="ChEBI" id="CHEBI:30031"/>
        <dbReference type="ChEBI" id="CHEBI:57661"/>
        <dbReference type="ChEBI" id="CHEBI:58199"/>
    </reaction>
</comment>
<evidence type="ECO:0000256" key="2">
    <source>
        <dbReference type="ARBA" id="ARBA00022898"/>
    </source>
</evidence>
<dbReference type="GO" id="GO:0071266">
    <property type="term" value="P:'de novo' L-methionine biosynthetic process"/>
    <property type="evidence" value="ECO:0007669"/>
    <property type="project" value="UniProtKB-UniRule"/>
</dbReference>
<evidence type="ECO:0000256" key="5">
    <source>
        <dbReference type="RuleBase" id="RU362118"/>
    </source>
</evidence>
<dbReference type="GO" id="GO:0005737">
    <property type="term" value="C:cytoplasm"/>
    <property type="evidence" value="ECO:0007669"/>
    <property type="project" value="TreeGrafter"/>
</dbReference>
<dbReference type="Proteomes" id="UP000597459">
    <property type="component" value="Unassembled WGS sequence"/>
</dbReference>
<dbReference type="HAMAP" id="MF_02056">
    <property type="entry name" value="MetZ"/>
    <property type="match status" value="1"/>
</dbReference>
<dbReference type="RefSeq" id="WP_166313381.1">
    <property type="nucleotide sequence ID" value="NZ_WOTH01000006.1"/>
</dbReference>
<evidence type="ECO:0000256" key="3">
    <source>
        <dbReference type="HAMAP-Rule" id="MF_02056"/>
    </source>
</evidence>
<dbReference type="GO" id="GO:0071268">
    <property type="term" value="P:homocysteine biosynthetic process"/>
    <property type="evidence" value="ECO:0007669"/>
    <property type="project" value="InterPro"/>
</dbReference>
<accession>A0A967B5L5</accession>
<dbReference type="InterPro" id="IPR015424">
    <property type="entry name" value="PyrdxlP-dep_Trfase"/>
</dbReference>
<comment type="subunit">
    <text evidence="3">Homotetramer.</text>
</comment>
<dbReference type="GO" id="GO:0016765">
    <property type="term" value="F:transferase activity, transferring alkyl or aryl (other than methyl) groups"/>
    <property type="evidence" value="ECO:0007669"/>
    <property type="project" value="UniProtKB-UniRule"/>
</dbReference>
<dbReference type="GO" id="GO:0019346">
    <property type="term" value="P:transsulfuration"/>
    <property type="evidence" value="ECO:0007669"/>
    <property type="project" value="InterPro"/>
</dbReference>
<dbReference type="GO" id="GO:0016846">
    <property type="term" value="F:carbon-sulfur lyase activity"/>
    <property type="evidence" value="ECO:0007669"/>
    <property type="project" value="TreeGrafter"/>
</dbReference>
<comment type="pathway">
    <text evidence="3">Amino-acid biosynthesis; L-methionine biosynthesis via de novo pathway; L-homocysteine from O-succinyl-L-homoserine: step 1/1.</text>
</comment>
<dbReference type="GO" id="GO:0030170">
    <property type="term" value="F:pyridoxal phosphate binding"/>
    <property type="evidence" value="ECO:0007669"/>
    <property type="project" value="UniProtKB-UniRule"/>
</dbReference>
<evidence type="ECO:0000313" key="7">
    <source>
        <dbReference type="Proteomes" id="UP000597459"/>
    </source>
</evidence>
<dbReference type="NCBIfam" id="NF006003">
    <property type="entry name" value="PRK08133.1"/>
    <property type="match status" value="1"/>
</dbReference>
<dbReference type="FunFam" id="3.40.640.10:FF:000046">
    <property type="entry name" value="Cystathionine gamma-lyase"/>
    <property type="match status" value="1"/>
</dbReference>
<dbReference type="Gene3D" id="3.40.640.10">
    <property type="entry name" value="Type I PLP-dependent aspartate aminotransferase-like (Major domain)"/>
    <property type="match status" value="1"/>
</dbReference>
<evidence type="ECO:0000313" key="6">
    <source>
        <dbReference type="EMBL" id="NHO53235.1"/>
    </source>
</evidence>
<dbReference type="Gene3D" id="3.90.1150.10">
    <property type="entry name" value="Aspartate Aminotransferase, domain 1"/>
    <property type="match status" value="1"/>
</dbReference>
<feature type="modified residue" description="N6-(pyridoxal phosphate)lysine" evidence="3 4">
    <location>
        <position position="219"/>
    </location>
</feature>
<proteinExistence type="inferred from homology"/>
<organism evidence="6 7">
    <name type="scientific">Acetobacter estunensis</name>
    <dbReference type="NCBI Taxonomy" id="104097"/>
    <lineage>
        <taxon>Bacteria</taxon>
        <taxon>Pseudomonadati</taxon>
        <taxon>Pseudomonadota</taxon>
        <taxon>Alphaproteobacteria</taxon>
        <taxon>Acetobacterales</taxon>
        <taxon>Acetobacteraceae</taxon>
        <taxon>Acetobacter</taxon>
    </lineage>
</organism>
<dbReference type="InterPro" id="IPR006234">
    <property type="entry name" value="O-succ-hSer_sulfhydrylase"/>
</dbReference>
<comment type="cofactor">
    <cofactor evidence="1 3 5">
        <name>pyridoxal 5'-phosphate</name>
        <dbReference type="ChEBI" id="CHEBI:597326"/>
    </cofactor>
</comment>
<dbReference type="InterPro" id="IPR000277">
    <property type="entry name" value="Cys/Met-Metab_PyrdxlP-dep_enz"/>
</dbReference>
<dbReference type="SUPFAM" id="SSF53383">
    <property type="entry name" value="PLP-dependent transferases"/>
    <property type="match status" value="1"/>
</dbReference>
<dbReference type="InterPro" id="IPR015421">
    <property type="entry name" value="PyrdxlP-dep_Trfase_major"/>
</dbReference>
<keyword evidence="3" id="KW-0486">Methionine biosynthesis</keyword>
<comment type="function">
    <text evidence="3">Catalyzes the formation of L-homocysteine from O-succinyl-L-homoserine (OSHS) and hydrogen sulfide.</text>
</comment>
<evidence type="ECO:0000256" key="1">
    <source>
        <dbReference type="ARBA" id="ARBA00001933"/>
    </source>
</evidence>
<reference evidence="6" key="1">
    <citation type="submission" date="2019-11" db="EMBL/GenBank/DDBJ databases">
        <title>Description of new Acetobacter species.</title>
        <authorList>
            <person name="Cleenwerck I."/>
            <person name="Sombolestani A.S."/>
        </authorList>
    </citation>
    <scope>NUCLEOTIDE SEQUENCE</scope>
    <source>
        <strain evidence="6">LMG 1626</strain>
    </source>
</reference>
<name>A0A967B5L5_9PROT</name>
<dbReference type="AlphaFoldDB" id="A0A967B5L5"/>
<dbReference type="EC" id="2.5.1.-" evidence="3"/>